<comment type="caution">
    <text evidence="2">The sequence shown here is derived from an EMBL/GenBank/DDBJ whole genome shotgun (WGS) entry which is preliminary data.</text>
</comment>
<organism evidence="2 3">
    <name type="scientific">Portunus trituberculatus</name>
    <name type="common">Swimming crab</name>
    <name type="synonym">Neptunus trituberculatus</name>
    <dbReference type="NCBI Taxonomy" id="210409"/>
    <lineage>
        <taxon>Eukaryota</taxon>
        <taxon>Metazoa</taxon>
        <taxon>Ecdysozoa</taxon>
        <taxon>Arthropoda</taxon>
        <taxon>Crustacea</taxon>
        <taxon>Multicrustacea</taxon>
        <taxon>Malacostraca</taxon>
        <taxon>Eumalacostraca</taxon>
        <taxon>Eucarida</taxon>
        <taxon>Decapoda</taxon>
        <taxon>Pleocyemata</taxon>
        <taxon>Brachyura</taxon>
        <taxon>Eubrachyura</taxon>
        <taxon>Portunoidea</taxon>
        <taxon>Portunidae</taxon>
        <taxon>Portuninae</taxon>
        <taxon>Portunus</taxon>
    </lineage>
</organism>
<sequence length="265" mass="28413">MVLKGSKGRLGPRQGLGTHSRDDTVLGDDVLNVLGPGVLEGPPHTLQPHEGPLLSAEPVDLCRVDRTMVSEEANEEKPTYLWSMKTNLPSLVCLEMKSMDCGGTVRPNLAASCAPEARSGWCTLPTATCRPQHTWVLGGRPGLEVASKVDHTVLLIWKTHSRAQCVHDKPQCGPLRREGDFATNINSAPAGPCQCWLAPANASPELCDLDFFLGQPVEESASSFSTGADLHLMRQKNARREPGHSLVRPCGTSVFTGSSAGDTCI</sequence>
<evidence type="ECO:0000313" key="3">
    <source>
        <dbReference type="Proteomes" id="UP000324222"/>
    </source>
</evidence>
<dbReference type="Proteomes" id="UP000324222">
    <property type="component" value="Unassembled WGS sequence"/>
</dbReference>
<keyword evidence="3" id="KW-1185">Reference proteome</keyword>
<protein>
    <submittedName>
        <fullName evidence="2">Uncharacterized protein</fullName>
    </submittedName>
</protein>
<reference evidence="2 3" key="1">
    <citation type="submission" date="2019-05" db="EMBL/GenBank/DDBJ databases">
        <title>Another draft genome of Portunus trituberculatus and its Hox gene families provides insights of decapod evolution.</title>
        <authorList>
            <person name="Jeong J.-H."/>
            <person name="Song I."/>
            <person name="Kim S."/>
            <person name="Choi T."/>
            <person name="Kim D."/>
            <person name="Ryu S."/>
            <person name="Kim W."/>
        </authorList>
    </citation>
    <scope>NUCLEOTIDE SEQUENCE [LARGE SCALE GENOMIC DNA]</scope>
    <source>
        <tissue evidence="2">Muscle</tissue>
    </source>
</reference>
<evidence type="ECO:0000256" key="1">
    <source>
        <dbReference type="SAM" id="MobiDB-lite"/>
    </source>
</evidence>
<name>A0A5B7E5H7_PORTR</name>
<feature type="region of interest" description="Disordered" evidence="1">
    <location>
        <begin position="1"/>
        <end position="24"/>
    </location>
</feature>
<accession>A0A5B7E5H7</accession>
<dbReference type="EMBL" id="VSRR010001843">
    <property type="protein sequence ID" value="MPC28024.1"/>
    <property type="molecule type" value="Genomic_DNA"/>
</dbReference>
<gene>
    <name evidence="2" type="ORF">E2C01_021217</name>
</gene>
<proteinExistence type="predicted"/>
<evidence type="ECO:0000313" key="2">
    <source>
        <dbReference type="EMBL" id="MPC28024.1"/>
    </source>
</evidence>
<dbReference type="AlphaFoldDB" id="A0A5B7E5H7"/>